<organism evidence="5 8">
    <name type="scientific">Aeromicrobium senzhongii</name>
    <dbReference type="NCBI Taxonomy" id="2663859"/>
    <lineage>
        <taxon>Bacteria</taxon>
        <taxon>Bacillati</taxon>
        <taxon>Actinomycetota</taxon>
        <taxon>Actinomycetes</taxon>
        <taxon>Propionibacteriales</taxon>
        <taxon>Nocardioidaceae</taxon>
        <taxon>Aeromicrobium</taxon>
    </lineage>
</organism>
<dbReference type="InterPro" id="IPR003829">
    <property type="entry name" value="Pirin_N_dom"/>
</dbReference>
<dbReference type="InterPro" id="IPR014710">
    <property type="entry name" value="RmlC-like_jellyroll"/>
</dbReference>
<feature type="domain" description="Quercetin 2,3-dioxygenase C-terminal cupin" evidence="4">
    <location>
        <begin position="144"/>
        <end position="209"/>
    </location>
</feature>
<evidence type="ECO:0000256" key="1">
    <source>
        <dbReference type="ARBA" id="ARBA00008416"/>
    </source>
</evidence>
<name>A0A8I0EXJ0_9ACTN</name>
<dbReference type="Gene3D" id="2.60.120.10">
    <property type="entry name" value="Jelly Rolls"/>
    <property type="match status" value="1"/>
</dbReference>
<dbReference type="InterPro" id="IPR041602">
    <property type="entry name" value="Quercetinase_C"/>
</dbReference>
<feature type="domain" description="Pirin N-terminal" evidence="3">
    <location>
        <begin position="18"/>
        <end position="120"/>
    </location>
</feature>
<dbReference type="InterPro" id="IPR012093">
    <property type="entry name" value="Pirin"/>
</dbReference>
<dbReference type="AlphaFoldDB" id="A0A8I0EXJ0"/>
<sequence length="223" mass="23757">MPESRVLRRAADRFHTVADGTETFHSFSYGRHYDPDNIGFGPVIAINEERIAAGAGYDEHHHADAEIVTWVLDGVLDHEDSTGHGGQVRPGVAQRLSAGAGVTHAERNASDVAALRFVQMMVRSTNEDEPEYAQATVPAGPGVHETVPVHADARLVVARPGPDAPVELEVEHAALLHVTRGPLSVDGTVLDPGDALHVAGPTRLGLTGRNGEALVWLIPHSRG</sequence>
<evidence type="ECO:0000313" key="6">
    <source>
        <dbReference type="EMBL" id="QNL94682.1"/>
    </source>
</evidence>
<dbReference type="EMBL" id="JACTVM010000004">
    <property type="protein sequence ID" value="MBC9227246.1"/>
    <property type="molecule type" value="Genomic_DNA"/>
</dbReference>
<evidence type="ECO:0000256" key="2">
    <source>
        <dbReference type="RuleBase" id="RU003457"/>
    </source>
</evidence>
<dbReference type="SUPFAM" id="SSF51182">
    <property type="entry name" value="RmlC-like cupins"/>
    <property type="match status" value="1"/>
</dbReference>
<reference evidence="5" key="1">
    <citation type="submission" date="2020-09" db="EMBL/GenBank/DDBJ databases">
        <title>Novel species in genus Aeromicrobium.</title>
        <authorList>
            <person name="Zhang G."/>
        </authorList>
    </citation>
    <scope>NUCLEOTIDE SEQUENCE</scope>
    <source>
        <strain evidence="6">Zg-629</strain>
        <strain evidence="7">zg-629</strain>
        <strain evidence="5">Zg-636</strain>
    </source>
</reference>
<comment type="similarity">
    <text evidence="1 2">Belongs to the pirin family.</text>
</comment>
<evidence type="ECO:0000259" key="4">
    <source>
        <dbReference type="Pfam" id="PF17954"/>
    </source>
</evidence>
<keyword evidence="7" id="KW-1185">Reference proteome</keyword>
<evidence type="ECO:0000313" key="8">
    <source>
        <dbReference type="Proteomes" id="UP000620591"/>
    </source>
</evidence>
<dbReference type="PANTHER" id="PTHR43212:SF3">
    <property type="entry name" value="QUERCETIN 2,3-DIOXYGENASE"/>
    <property type="match status" value="1"/>
</dbReference>
<evidence type="ECO:0000313" key="5">
    <source>
        <dbReference type="EMBL" id="MBC9227246.1"/>
    </source>
</evidence>
<accession>A0A8I0EXJ0</accession>
<gene>
    <name evidence="6" type="ORF">H9L21_01550</name>
    <name evidence="5" type="ORF">IBG24_13075</name>
</gene>
<protein>
    <submittedName>
        <fullName evidence="5">Pirin family protein</fullName>
    </submittedName>
</protein>
<dbReference type="PANTHER" id="PTHR43212">
    <property type="entry name" value="QUERCETIN 2,3-DIOXYGENASE"/>
    <property type="match status" value="1"/>
</dbReference>
<evidence type="ECO:0000259" key="3">
    <source>
        <dbReference type="Pfam" id="PF02678"/>
    </source>
</evidence>
<dbReference type="RefSeq" id="WP_187411693.1">
    <property type="nucleotide sequence ID" value="NZ_CP060587.1"/>
</dbReference>
<dbReference type="InterPro" id="IPR011051">
    <property type="entry name" value="RmlC_Cupin_sf"/>
</dbReference>
<dbReference type="Pfam" id="PF02678">
    <property type="entry name" value="Pirin"/>
    <property type="match status" value="1"/>
</dbReference>
<dbReference type="Proteomes" id="UP000620591">
    <property type="component" value="Unassembled WGS sequence"/>
</dbReference>
<dbReference type="Pfam" id="PF17954">
    <property type="entry name" value="Pirin_C_2"/>
    <property type="match status" value="1"/>
</dbReference>
<evidence type="ECO:0000313" key="7">
    <source>
        <dbReference type="Proteomes" id="UP000515871"/>
    </source>
</evidence>
<proteinExistence type="inferred from homology"/>
<dbReference type="Proteomes" id="UP000515871">
    <property type="component" value="Chromosome"/>
</dbReference>
<dbReference type="EMBL" id="CP060587">
    <property type="protein sequence ID" value="QNL94682.1"/>
    <property type="molecule type" value="Genomic_DNA"/>
</dbReference>